<protein>
    <submittedName>
        <fullName evidence="2">CubicO group peptidase (Beta-lactamase class C family)</fullName>
    </submittedName>
</protein>
<dbReference type="RefSeq" id="WP_211343901.1">
    <property type="nucleotide sequence ID" value="NZ_JAUFPJ010000011.1"/>
</dbReference>
<dbReference type="PANTHER" id="PTHR46825">
    <property type="entry name" value="D-ALANYL-D-ALANINE-CARBOXYPEPTIDASE/ENDOPEPTIDASE AMPH"/>
    <property type="match status" value="1"/>
</dbReference>
<dbReference type="Gene3D" id="3.40.710.10">
    <property type="entry name" value="DD-peptidase/beta-lactamase superfamily"/>
    <property type="match status" value="1"/>
</dbReference>
<reference evidence="2 3" key="1">
    <citation type="submission" date="2019-03" db="EMBL/GenBank/DDBJ databases">
        <title>Genomic Encyclopedia of Type Strains, Phase IV (KMG-IV): sequencing the most valuable type-strain genomes for metagenomic binning, comparative biology and taxonomic classification.</title>
        <authorList>
            <person name="Goeker M."/>
        </authorList>
    </citation>
    <scope>NUCLEOTIDE SEQUENCE [LARGE SCALE GENOMIC DNA]</scope>
    <source>
        <strain evidence="2 3">DSM 25082</strain>
    </source>
</reference>
<dbReference type="InterPro" id="IPR001466">
    <property type="entry name" value="Beta-lactam-related"/>
</dbReference>
<dbReference type="InterPro" id="IPR012338">
    <property type="entry name" value="Beta-lactam/transpept-like"/>
</dbReference>
<dbReference type="EMBL" id="SNXE01000010">
    <property type="protein sequence ID" value="TDP05597.1"/>
    <property type="molecule type" value="Genomic_DNA"/>
</dbReference>
<feature type="domain" description="Beta-lactamase-related" evidence="1">
    <location>
        <begin position="64"/>
        <end position="382"/>
    </location>
</feature>
<dbReference type="Proteomes" id="UP000295357">
    <property type="component" value="Unassembled WGS sequence"/>
</dbReference>
<keyword evidence="3" id="KW-1185">Reference proteome</keyword>
<dbReference type="AlphaFoldDB" id="A0A4V3CIH7"/>
<sequence length="403" mass="44350">MTQPFPTALLACASMPRIHPRALGPAQPRLGPCVSLIAALILCIASCGPARATSSAPASLQAWQQRLEQSAFSGTVLIAKAGSVIYHRGFGQSDRSSQRAVDAYTVFDIGSLTKQFTATATMLLVEQGKLSLEAPLGSYFPNVPADKQAITVHQLLSHASGLPAGLPGRALYDQVEASQLSTEILAQPLIARPGERYHYSNIGYSLLAQIIERVSGQEWEHFIRHSILLPAGLRETGYRLLTVPQARLAINYGADPNWLQRQLRMKPDSRSVGDSLQHLRQSPGRRWFEGAGGFLSTAQDMHAWSVAMSRGQILSPSSWAQMFKPHIAENAEKSAYYGYGWLLIRTESGSPRVTHSGSNGYSYATFDYYPDQQLFIFTASNDIDNYPYPLMKELNQLLLRSRP</sequence>
<evidence type="ECO:0000313" key="2">
    <source>
        <dbReference type="EMBL" id="TDP05597.1"/>
    </source>
</evidence>
<name>A0A4V3CIH7_9BURK</name>
<gene>
    <name evidence="2" type="ORF">DFR39_11021</name>
</gene>
<dbReference type="SUPFAM" id="SSF56601">
    <property type="entry name" value="beta-lactamase/transpeptidase-like"/>
    <property type="match status" value="1"/>
</dbReference>
<evidence type="ECO:0000259" key="1">
    <source>
        <dbReference type="Pfam" id="PF00144"/>
    </source>
</evidence>
<dbReference type="PANTHER" id="PTHR46825:SF9">
    <property type="entry name" value="BETA-LACTAMASE-RELATED DOMAIN-CONTAINING PROTEIN"/>
    <property type="match status" value="1"/>
</dbReference>
<accession>A0A4V3CIH7</accession>
<dbReference type="Pfam" id="PF00144">
    <property type="entry name" value="Beta-lactamase"/>
    <property type="match status" value="1"/>
</dbReference>
<organism evidence="2 3">
    <name type="scientific">Roseateles asaccharophilus</name>
    <dbReference type="NCBI Taxonomy" id="582607"/>
    <lineage>
        <taxon>Bacteria</taxon>
        <taxon>Pseudomonadati</taxon>
        <taxon>Pseudomonadota</taxon>
        <taxon>Betaproteobacteria</taxon>
        <taxon>Burkholderiales</taxon>
        <taxon>Sphaerotilaceae</taxon>
        <taxon>Roseateles</taxon>
    </lineage>
</organism>
<dbReference type="InterPro" id="IPR050491">
    <property type="entry name" value="AmpC-like"/>
</dbReference>
<comment type="caution">
    <text evidence="2">The sequence shown here is derived from an EMBL/GenBank/DDBJ whole genome shotgun (WGS) entry which is preliminary data.</text>
</comment>
<proteinExistence type="predicted"/>
<evidence type="ECO:0000313" key="3">
    <source>
        <dbReference type="Proteomes" id="UP000295357"/>
    </source>
</evidence>